<dbReference type="AlphaFoldDB" id="A0A6P2JJZ8"/>
<dbReference type="EMBL" id="CABVPY010000009">
    <property type="protein sequence ID" value="VWB43239.1"/>
    <property type="molecule type" value="Genomic_DNA"/>
</dbReference>
<dbReference type="InterPro" id="IPR032557">
    <property type="entry name" value="DUF4935"/>
</dbReference>
<proteinExistence type="predicted"/>
<dbReference type="RefSeq" id="WP_174939284.1">
    <property type="nucleotide sequence ID" value="NZ_CABVPY010000009.1"/>
</dbReference>
<protein>
    <recommendedName>
        <fullName evidence="1">DUF4935 domain-containing protein</fullName>
    </recommendedName>
</protein>
<dbReference type="Pfam" id="PF16289">
    <property type="entry name" value="PIN_12"/>
    <property type="match status" value="1"/>
</dbReference>
<organism evidence="2 3">
    <name type="scientific">Burkholderia lata (strain ATCC 17760 / DSM 23089 / LMG 22485 / NCIMB 9086 / R18194 / 383)</name>
    <dbReference type="NCBI Taxonomy" id="482957"/>
    <lineage>
        <taxon>Bacteria</taxon>
        <taxon>Pseudomonadati</taxon>
        <taxon>Pseudomonadota</taxon>
        <taxon>Betaproteobacteria</taxon>
        <taxon>Burkholderiales</taxon>
        <taxon>Burkholderiaceae</taxon>
        <taxon>Burkholderia</taxon>
        <taxon>Burkholderia cepacia complex</taxon>
    </lineage>
</organism>
<accession>A0A6P2JJZ8</accession>
<dbReference type="Proteomes" id="UP000494170">
    <property type="component" value="Unassembled WGS sequence"/>
</dbReference>
<sequence>MSIPTVVFLDTSVLAGQQFNFASTAFMTFVPAAKKAGLKLVLPDPTEREVKRQIKERSQEALDALELARKRAPFLEKWTSFPRKAFPSVDTWEVTRVATDEWNAFLSQFSVVRLGYELLDVKAVMNWYDYIVPPFREGKKRKEFPDAFAISMVDTYADKNRCFVAVVSDDQDFKLACERFPNLLYFKSLPRLTERLLSAEDDVEKLHAAIDADIDELLNAVSLEIEGLNFHHYDRRFELDESNISAPSIHDLSIVAIGESECTVTFGVEIEAQHKLQWDEYNGPDEWPDRLDGWILETVDVEGTAKLSFDPKTNALTGVPYICLDAEDIEVSATPRRW</sequence>
<evidence type="ECO:0000313" key="2">
    <source>
        <dbReference type="EMBL" id="VWB43239.1"/>
    </source>
</evidence>
<name>A0A6P2JJZ8_BURL3</name>
<reference evidence="2 3" key="1">
    <citation type="submission" date="2019-09" db="EMBL/GenBank/DDBJ databases">
        <authorList>
            <person name="Depoorter E."/>
        </authorList>
    </citation>
    <scope>NUCLEOTIDE SEQUENCE [LARGE SCALE GENOMIC DNA]</scope>
    <source>
        <strain evidence="2">LMG 6863</strain>
    </source>
</reference>
<feature type="domain" description="DUF4935" evidence="1">
    <location>
        <begin position="7"/>
        <end position="173"/>
    </location>
</feature>
<evidence type="ECO:0000259" key="1">
    <source>
        <dbReference type="Pfam" id="PF16289"/>
    </source>
</evidence>
<gene>
    <name evidence="2" type="ORF">BLA6863_01934</name>
</gene>
<evidence type="ECO:0000313" key="3">
    <source>
        <dbReference type="Proteomes" id="UP000494170"/>
    </source>
</evidence>